<proteinExistence type="predicted"/>
<dbReference type="KEGG" id="sfu:Sfum_2380"/>
<dbReference type="RefSeq" id="WP_011699229.1">
    <property type="nucleotide sequence ID" value="NC_008554.1"/>
</dbReference>
<evidence type="ECO:0000259" key="1">
    <source>
        <dbReference type="Pfam" id="PF08239"/>
    </source>
</evidence>
<reference evidence="2 3" key="1">
    <citation type="submission" date="2006-10" db="EMBL/GenBank/DDBJ databases">
        <title>Complete sequence of Syntrophobacter fumaroxidans MPOB.</title>
        <authorList>
            <consortium name="US DOE Joint Genome Institute"/>
            <person name="Copeland A."/>
            <person name="Lucas S."/>
            <person name="Lapidus A."/>
            <person name="Barry K."/>
            <person name="Detter J.C."/>
            <person name="Glavina del Rio T."/>
            <person name="Hammon N."/>
            <person name="Israni S."/>
            <person name="Pitluck S."/>
            <person name="Goltsman E.G."/>
            <person name="Martinez M."/>
            <person name="Schmutz J."/>
            <person name="Larimer F."/>
            <person name="Land M."/>
            <person name="Hauser L."/>
            <person name="Kyrpides N."/>
            <person name="Kim E."/>
            <person name="Boone D.R."/>
            <person name="Brockman F."/>
            <person name="Culley D."/>
            <person name="Ferry J."/>
            <person name="Gunsalus R."/>
            <person name="McInerney M.J."/>
            <person name="Morrison M."/>
            <person name="Plugge C."/>
            <person name="Rohlin L."/>
            <person name="Scholten J."/>
            <person name="Sieber J."/>
            <person name="Stams A.J.M."/>
            <person name="Worm P."/>
            <person name="Henstra A.M."/>
            <person name="Richardson P."/>
        </authorList>
    </citation>
    <scope>NUCLEOTIDE SEQUENCE [LARGE SCALE GENOMIC DNA]</scope>
    <source>
        <strain evidence="3">DSM 10017 / MPOB</strain>
    </source>
</reference>
<dbReference type="InterPro" id="IPR003646">
    <property type="entry name" value="SH3-like_bac-type"/>
</dbReference>
<sequence length="163" mass="17432" precursor="true">MSKSRMLPMIIVVLFVAATAGAALEVMSVQVKNGQLRSSPSFLAGPVAEVAYCDPVEVLRQQGDWMEVNAPGGKKGWIHQSALTKKKMSLGAGGKNPELGASSDEVALAGKGFNADVESRYRTAHRSVDFAWVDRMELMRISPEETVAFLRDGGVKPQAGGVK</sequence>
<accession>A0LKV9</accession>
<gene>
    <name evidence="2" type="ordered locus">Sfum_2380</name>
</gene>
<name>A0LKV9_SYNFM</name>
<organism evidence="2 3">
    <name type="scientific">Syntrophobacter fumaroxidans (strain DSM 10017 / MPOB)</name>
    <dbReference type="NCBI Taxonomy" id="335543"/>
    <lineage>
        <taxon>Bacteria</taxon>
        <taxon>Pseudomonadati</taxon>
        <taxon>Thermodesulfobacteriota</taxon>
        <taxon>Syntrophobacteria</taxon>
        <taxon>Syntrophobacterales</taxon>
        <taxon>Syntrophobacteraceae</taxon>
        <taxon>Syntrophobacter</taxon>
    </lineage>
</organism>
<dbReference type="HOGENOM" id="CLU_137994_0_0_7"/>
<dbReference type="InParanoid" id="A0LKV9"/>
<dbReference type="AlphaFoldDB" id="A0LKV9"/>
<evidence type="ECO:0000313" key="2">
    <source>
        <dbReference type="EMBL" id="ABK18061.1"/>
    </source>
</evidence>
<feature type="domain" description="SH3b" evidence="1">
    <location>
        <begin position="34"/>
        <end position="83"/>
    </location>
</feature>
<protein>
    <recommendedName>
        <fullName evidence="1">SH3b domain-containing protein</fullName>
    </recommendedName>
</protein>
<dbReference type="STRING" id="335543.Sfum_2380"/>
<dbReference type="Gene3D" id="2.30.30.40">
    <property type="entry name" value="SH3 Domains"/>
    <property type="match status" value="1"/>
</dbReference>
<dbReference type="eggNOG" id="COG3807">
    <property type="taxonomic scope" value="Bacteria"/>
</dbReference>
<dbReference type="Proteomes" id="UP000001784">
    <property type="component" value="Chromosome"/>
</dbReference>
<evidence type="ECO:0000313" key="3">
    <source>
        <dbReference type="Proteomes" id="UP000001784"/>
    </source>
</evidence>
<keyword evidence="3" id="KW-1185">Reference proteome</keyword>
<dbReference type="Pfam" id="PF08239">
    <property type="entry name" value="SH3_3"/>
    <property type="match status" value="1"/>
</dbReference>
<dbReference type="EMBL" id="CP000478">
    <property type="protein sequence ID" value="ABK18061.1"/>
    <property type="molecule type" value="Genomic_DNA"/>
</dbReference>
<dbReference type="OrthoDB" id="9813873at2"/>